<evidence type="ECO:0000313" key="3">
    <source>
        <dbReference type="EMBL" id="KAH0743945.1"/>
    </source>
</evidence>
<accession>A0ABQ7UE29</accession>
<dbReference type="InterPro" id="IPR005061">
    <property type="entry name" value="Ist1"/>
</dbReference>
<comment type="similarity">
    <text evidence="1">Belongs to the IST1 family.</text>
</comment>
<gene>
    <name evidence="3" type="ORF">KY290_031938</name>
</gene>
<feature type="compositionally biased region" description="Basic residues" evidence="2">
    <location>
        <begin position="358"/>
        <end position="372"/>
    </location>
</feature>
<dbReference type="PANTHER" id="PTHR12161:SF79">
    <property type="entry name" value="REGULATOR OF VPS4 ACTIVITY IN THE MVB PATHWAY PROTEIN"/>
    <property type="match status" value="1"/>
</dbReference>
<evidence type="ECO:0000256" key="1">
    <source>
        <dbReference type="ARBA" id="ARBA00005536"/>
    </source>
</evidence>
<dbReference type="EMBL" id="JAIVGD010000023">
    <property type="protein sequence ID" value="KAH0743945.1"/>
    <property type="molecule type" value="Genomic_DNA"/>
</dbReference>
<reference evidence="3 4" key="1">
    <citation type="journal article" date="2021" name="bioRxiv">
        <title>Chromosome-scale and haplotype-resolved genome assembly of a tetraploid potato cultivar.</title>
        <authorList>
            <person name="Sun H."/>
            <person name="Jiao W.-B."/>
            <person name="Krause K."/>
            <person name="Campoy J.A."/>
            <person name="Goel M."/>
            <person name="Folz-Donahue K."/>
            <person name="Kukat C."/>
            <person name="Huettel B."/>
            <person name="Schneeberger K."/>
        </authorList>
    </citation>
    <scope>NUCLEOTIDE SEQUENCE [LARGE SCALE GENOMIC DNA]</scope>
    <source>
        <strain evidence="3">SolTubOtavaFocal</strain>
        <tissue evidence="3">Leaves</tissue>
    </source>
</reference>
<dbReference type="Pfam" id="PF03398">
    <property type="entry name" value="Ist1"/>
    <property type="match status" value="1"/>
</dbReference>
<feature type="region of interest" description="Disordered" evidence="2">
    <location>
        <begin position="346"/>
        <end position="375"/>
    </location>
</feature>
<protein>
    <recommendedName>
        <fullName evidence="5">Regulator of Vps4 activity in the MVB pathway protein</fullName>
    </recommendedName>
</protein>
<feature type="compositionally biased region" description="Basic and acidic residues" evidence="2">
    <location>
        <begin position="346"/>
        <end position="357"/>
    </location>
</feature>
<proteinExistence type="inferred from homology"/>
<dbReference type="Proteomes" id="UP000826656">
    <property type="component" value="Unassembled WGS sequence"/>
</dbReference>
<evidence type="ECO:0008006" key="5">
    <source>
        <dbReference type="Google" id="ProtNLM"/>
    </source>
</evidence>
<dbReference type="InterPro" id="IPR042277">
    <property type="entry name" value="IST1-like"/>
</dbReference>
<comment type="caution">
    <text evidence="3">The sequence shown here is derived from an EMBL/GenBank/DDBJ whole genome shotgun (WGS) entry which is preliminary data.</text>
</comment>
<name>A0ABQ7UE29_SOLTU</name>
<dbReference type="PANTHER" id="PTHR12161">
    <property type="entry name" value="IST1 FAMILY MEMBER"/>
    <property type="match status" value="1"/>
</dbReference>
<evidence type="ECO:0000313" key="4">
    <source>
        <dbReference type="Proteomes" id="UP000826656"/>
    </source>
</evidence>
<sequence length="609" mass="71032">MHDGGKKVNKINDRVRRKKGKNLIRRVQSRIKLLKNKRICIIKQLRDDLSELLRNGHYEIVIDRVEQLSLDERKVAMYDLLENYCEFIMINLPCIRKHKECPDDINEAVSSLIFASARLGDLPELAAIRKFFSERYGQRFEKSALQLLPGNVVSYQIMDYICTSSVSEEEKYRLVDEIARSCYQQGPLLLEYRRDELVNETSNAAADYMDPEINDPSDSHQQLLPTANSTRFSTTKSRKDSVNCLKDNHNERVLDSERVTGREKRNINAFISKQNVEKRAVESSTEEDLAELPEQMIYLDDIQEFESAVKKDVNFEDQRLFMFKAPFVPSRLKIDTRSKFEGIEKKFESQNAKERSKTSRKNRTISGKRTRGKSGSIVSDIDRTIYYGDLPESSPDSKPKRQNRRRGTSTRKSQKSYHTFAHDTKDQPCYVKFRSTMTFVKYIDDHSSCNGTMENHCSLEHPCYYWITDKKGNRESPLRVPKRRVKSTKNYNNQDQNVESMNEHYVKHDTEEVLKSQETCDSTMSSTSRKTYQRARDENQAPYLRAMTMPIERPKDCLIDNFLRSSSFPVQEPGNGSYENRHVHPKLPNYDEIEATFLALKKEKLQKKC</sequence>
<evidence type="ECO:0000256" key="2">
    <source>
        <dbReference type="SAM" id="MobiDB-lite"/>
    </source>
</evidence>
<feature type="compositionally biased region" description="Basic residues" evidence="2">
    <location>
        <begin position="400"/>
        <end position="415"/>
    </location>
</feature>
<feature type="region of interest" description="Disordered" evidence="2">
    <location>
        <begin position="387"/>
        <end position="420"/>
    </location>
</feature>
<keyword evidence="4" id="KW-1185">Reference proteome</keyword>
<organism evidence="3 4">
    <name type="scientific">Solanum tuberosum</name>
    <name type="common">Potato</name>
    <dbReference type="NCBI Taxonomy" id="4113"/>
    <lineage>
        <taxon>Eukaryota</taxon>
        <taxon>Viridiplantae</taxon>
        <taxon>Streptophyta</taxon>
        <taxon>Embryophyta</taxon>
        <taxon>Tracheophyta</taxon>
        <taxon>Spermatophyta</taxon>
        <taxon>Magnoliopsida</taxon>
        <taxon>eudicotyledons</taxon>
        <taxon>Gunneridae</taxon>
        <taxon>Pentapetalae</taxon>
        <taxon>asterids</taxon>
        <taxon>lamiids</taxon>
        <taxon>Solanales</taxon>
        <taxon>Solanaceae</taxon>
        <taxon>Solanoideae</taxon>
        <taxon>Solaneae</taxon>
        <taxon>Solanum</taxon>
    </lineage>
</organism>
<dbReference type="Gene3D" id="1.20.1260.60">
    <property type="entry name" value="Vacuolar protein sorting-associated protein Ist1"/>
    <property type="match status" value="1"/>
</dbReference>